<dbReference type="AlphaFoldDB" id="A0A7W9P8R8"/>
<feature type="domain" description="UPF0029" evidence="4">
    <location>
        <begin position="172"/>
        <end position="223"/>
    </location>
</feature>
<name>A0A7W9P8R8_9NOCA</name>
<comment type="similarity">
    <text evidence="1">Belongs to the IMPACT family.</text>
</comment>
<reference evidence="5 6" key="1">
    <citation type="submission" date="2020-08" db="EMBL/GenBank/DDBJ databases">
        <title>Sequencing the genomes of 1000 actinobacteria strains.</title>
        <authorList>
            <person name="Klenk H.-P."/>
        </authorList>
    </citation>
    <scope>NUCLEOTIDE SEQUENCE [LARGE SCALE GENOMIC DNA]</scope>
    <source>
        <strain evidence="5 6">DSM 43582</strain>
    </source>
</reference>
<dbReference type="InterPro" id="IPR035647">
    <property type="entry name" value="EFG_III/V"/>
</dbReference>
<proteinExistence type="inferred from homology"/>
<evidence type="ECO:0000256" key="2">
    <source>
        <dbReference type="SAM" id="MobiDB-lite"/>
    </source>
</evidence>
<dbReference type="GO" id="GO:0005737">
    <property type="term" value="C:cytoplasm"/>
    <property type="evidence" value="ECO:0007669"/>
    <property type="project" value="TreeGrafter"/>
</dbReference>
<sequence>MADRTARPSAKPIGAMEGPVDEGHLARKAAVRVIARDGTHEVEIRRSRFLCTVARVRDIEAASAVIARVRKSNPGAGHHCTALRVGDPATGGLGARSNDDGEPAGTAGVPMLEVLARRDLTDVVAVVSRWFGGTKLGAGGLIRAYSGVLAETLDLVGELRCVRHHIFLLESPHARSGRLENDLRNSAYRLQGIEYGAEAMFTVAVAEHDADSFEAWLATHSGGAIAAVDTGLRDLYLP</sequence>
<dbReference type="GO" id="GO:0006446">
    <property type="term" value="P:regulation of translational initiation"/>
    <property type="evidence" value="ECO:0007669"/>
    <property type="project" value="TreeGrafter"/>
</dbReference>
<dbReference type="Gene3D" id="3.30.230.30">
    <property type="entry name" value="Impact, N-terminal domain"/>
    <property type="match status" value="1"/>
</dbReference>
<dbReference type="Pfam" id="PF09186">
    <property type="entry name" value="DUF1949"/>
    <property type="match status" value="1"/>
</dbReference>
<dbReference type="InterPro" id="IPR020568">
    <property type="entry name" value="Ribosomal_Su5_D2-typ_SF"/>
</dbReference>
<accession>A0A7W9P8R8</accession>
<dbReference type="PROSITE" id="PS00910">
    <property type="entry name" value="UPF0029"/>
    <property type="match status" value="1"/>
</dbReference>
<protein>
    <submittedName>
        <fullName evidence="5">Putative YigZ family protein</fullName>
    </submittedName>
</protein>
<dbReference type="PANTHER" id="PTHR16301">
    <property type="entry name" value="IMPACT-RELATED"/>
    <property type="match status" value="1"/>
</dbReference>
<keyword evidence="6" id="KW-1185">Reference proteome</keyword>
<dbReference type="InterPro" id="IPR036956">
    <property type="entry name" value="Impact_N_sf"/>
</dbReference>
<evidence type="ECO:0000313" key="6">
    <source>
        <dbReference type="Proteomes" id="UP000540412"/>
    </source>
</evidence>
<dbReference type="EMBL" id="JACHIT010000001">
    <property type="protein sequence ID" value="MBB5911278.1"/>
    <property type="molecule type" value="Genomic_DNA"/>
</dbReference>
<organism evidence="5 6">
    <name type="scientific">Nocardia transvalensis</name>
    <dbReference type="NCBI Taxonomy" id="37333"/>
    <lineage>
        <taxon>Bacteria</taxon>
        <taxon>Bacillati</taxon>
        <taxon>Actinomycetota</taxon>
        <taxon>Actinomycetes</taxon>
        <taxon>Mycobacteriales</taxon>
        <taxon>Nocardiaceae</taxon>
        <taxon>Nocardia</taxon>
    </lineage>
</organism>
<gene>
    <name evidence="5" type="ORF">BJY24_000145</name>
</gene>
<dbReference type="Proteomes" id="UP000540412">
    <property type="component" value="Unassembled WGS sequence"/>
</dbReference>
<evidence type="ECO:0000313" key="5">
    <source>
        <dbReference type="EMBL" id="MBB5911278.1"/>
    </source>
</evidence>
<evidence type="ECO:0000259" key="4">
    <source>
        <dbReference type="Pfam" id="PF09186"/>
    </source>
</evidence>
<dbReference type="Pfam" id="PF01205">
    <property type="entry name" value="Impact_N"/>
    <property type="match status" value="1"/>
</dbReference>
<dbReference type="PANTHER" id="PTHR16301:SF20">
    <property type="entry name" value="IMPACT FAMILY MEMBER YIGZ"/>
    <property type="match status" value="1"/>
</dbReference>
<dbReference type="SUPFAM" id="SSF54211">
    <property type="entry name" value="Ribosomal protein S5 domain 2-like"/>
    <property type="match status" value="1"/>
</dbReference>
<dbReference type="InterPro" id="IPR020569">
    <property type="entry name" value="UPF0029_Impact_CS"/>
</dbReference>
<dbReference type="SUPFAM" id="SSF54980">
    <property type="entry name" value="EF-G C-terminal domain-like"/>
    <property type="match status" value="1"/>
</dbReference>
<feature type="region of interest" description="Disordered" evidence="2">
    <location>
        <begin position="1"/>
        <end position="21"/>
    </location>
</feature>
<dbReference type="InterPro" id="IPR023582">
    <property type="entry name" value="Impact"/>
</dbReference>
<evidence type="ECO:0000259" key="3">
    <source>
        <dbReference type="Pfam" id="PF01205"/>
    </source>
</evidence>
<feature type="domain" description="Impact N-terminal" evidence="3">
    <location>
        <begin position="45"/>
        <end position="152"/>
    </location>
</feature>
<dbReference type="InterPro" id="IPR015269">
    <property type="entry name" value="UPF0029_Impact_C"/>
</dbReference>
<dbReference type="InterPro" id="IPR001498">
    <property type="entry name" value="Impact_N"/>
</dbReference>
<evidence type="ECO:0000256" key="1">
    <source>
        <dbReference type="ARBA" id="ARBA00007665"/>
    </source>
</evidence>
<comment type="caution">
    <text evidence="5">The sequence shown here is derived from an EMBL/GenBank/DDBJ whole genome shotgun (WGS) entry which is preliminary data.</text>
</comment>
<dbReference type="RefSeq" id="WP_218003531.1">
    <property type="nucleotide sequence ID" value="NZ_JACHIT010000001.1"/>
</dbReference>